<feature type="transmembrane region" description="Helical" evidence="1">
    <location>
        <begin position="39"/>
        <end position="59"/>
    </location>
</feature>
<dbReference type="InterPro" id="IPR012171">
    <property type="entry name" value="Fatty_acid_desaturase"/>
</dbReference>
<evidence type="ECO:0000256" key="1">
    <source>
        <dbReference type="SAM" id="Phobius"/>
    </source>
</evidence>
<evidence type="ECO:0000313" key="3">
    <source>
        <dbReference type="EMBL" id="GMA84849.1"/>
    </source>
</evidence>
<dbReference type="Proteomes" id="UP001157017">
    <property type="component" value="Unassembled WGS sequence"/>
</dbReference>
<dbReference type="Pfam" id="PF00487">
    <property type="entry name" value="FA_desaturase"/>
    <property type="match status" value="1"/>
</dbReference>
<name>A0ABQ6JBM5_9ACTN</name>
<feature type="transmembrane region" description="Helical" evidence="1">
    <location>
        <begin position="199"/>
        <end position="219"/>
    </location>
</feature>
<organism evidence="3 4">
    <name type="scientific">Angustibacter aerolatus</name>
    <dbReference type="NCBI Taxonomy" id="1162965"/>
    <lineage>
        <taxon>Bacteria</taxon>
        <taxon>Bacillati</taxon>
        <taxon>Actinomycetota</taxon>
        <taxon>Actinomycetes</taxon>
        <taxon>Kineosporiales</taxon>
        <taxon>Kineosporiaceae</taxon>
    </lineage>
</organism>
<keyword evidence="1" id="KW-0472">Membrane</keyword>
<keyword evidence="4" id="KW-1185">Reference proteome</keyword>
<protein>
    <submittedName>
        <fullName evidence="3">Fatty acid desaturase</fullName>
    </submittedName>
</protein>
<dbReference type="PANTHER" id="PTHR19353">
    <property type="entry name" value="FATTY ACID DESATURASE 2"/>
    <property type="match status" value="1"/>
</dbReference>
<dbReference type="EMBL" id="BSUZ01000001">
    <property type="protein sequence ID" value="GMA84849.1"/>
    <property type="molecule type" value="Genomic_DNA"/>
</dbReference>
<keyword evidence="1" id="KW-1133">Transmembrane helix</keyword>
<comment type="caution">
    <text evidence="3">The sequence shown here is derived from an EMBL/GenBank/DDBJ whole genome shotgun (WGS) entry which is preliminary data.</text>
</comment>
<feature type="domain" description="Fatty acid desaturase" evidence="2">
    <location>
        <begin position="38"/>
        <end position="297"/>
    </location>
</feature>
<accession>A0ABQ6JBM5</accession>
<reference evidence="4" key="1">
    <citation type="journal article" date="2019" name="Int. J. Syst. Evol. Microbiol.">
        <title>The Global Catalogue of Microorganisms (GCM) 10K type strain sequencing project: providing services to taxonomists for standard genome sequencing and annotation.</title>
        <authorList>
            <consortium name="The Broad Institute Genomics Platform"/>
            <consortium name="The Broad Institute Genome Sequencing Center for Infectious Disease"/>
            <person name="Wu L."/>
            <person name="Ma J."/>
        </authorList>
    </citation>
    <scope>NUCLEOTIDE SEQUENCE [LARGE SCALE GENOMIC DNA]</scope>
    <source>
        <strain evidence="4">NBRC 108730</strain>
    </source>
</reference>
<feature type="transmembrane region" description="Helical" evidence="1">
    <location>
        <begin position="12"/>
        <end position="33"/>
    </location>
</feature>
<feature type="transmembrane region" description="Helical" evidence="1">
    <location>
        <begin position="175"/>
        <end position="193"/>
    </location>
</feature>
<dbReference type="PANTHER" id="PTHR19353:SF19">
    <property type="entry name" value="DELTA(5) FATTY ACID DESATURASE C-RELATED"/>
    <property type="match status" value="1"/>
</dbReference>
<evidence type="ECO:0000259" key="2">
    <source>
        <dbReference type="Pfam" id="PF00487"/>
    </source>
</evidence>
<keyword evidence="1" id="KW-0812">Transmembrane</keyword>
<sequence length="331" mass="35571">MQAAGLLHRRRGYYAAVIALVAAGLGGVVTGVVLLGDSWLTLLMAAALALVLTQCAYLGHDGAHRQVFATARANEWTGRVFACLMTGLSLLVVAGQAQPAPPGAEPARHRRRRGVEGALVPRRRRSLAHRRACLARAPPGLVVLPLLALEGFNLHADSVRSLVRGGPRRGRLRDVALVVTHWTLYLGGLLLVLSPGKAAAFVAVHLALFGVHLGGAFAPNHTGMPVVPRDAKLDFLSRQVLMSRNVTGGWFVDLLMGGLNHQVEHHLFPSMPRVNLRRARPLVRAHCEQQGVTYTETSLVAAFRAVLTHLRTVGSRAPTRSAARSRSSLRG</sequence>
<proteinExistence type="predicted"/>
<dbReference type="InterPro" id="IPR005804">
    <property type="entry name" value="FA_desaturase_dom"/>
</dbReference>
<gene>
    <name evidence="3" type="ORF">GCM10025868_00990</name>
</gene>
<evidence type="ECO:0000313" key="4">
    <source>
        <dbReference type="Proteomes" id="UP001157017"/>
    </source>
</evidence>
<dbReference type="CDD" id="cd03506">
    <property type="entry name" value="Delta6-FADS-like"/>
    <property type="match status" value="1"/>
</dbReference>